<dbReference type="InterPro" id="IPR035500">
    <property type="entry name" value="NHR-like_dom_sf"/>
</dbReference>
<dbReference type="SMART" id="SM00399">
    <property type="entry name" value="ZnF_C4"/>
    <property type="match status" value="1"/>
</dbReference>
<evidence type="ECO:0000256" key="9">
    <source>
        <dbReference type="ARBA" id="ARBA00023170"/>
    </source>
</evidence>
<dbReference type="InterPro" id="IPR003074">
    <property type="entry name" value="1Cnucl_rcpt"/>
</dbReference>
<evidence type="ECO:0000259" key="13">
    <source>
        <dbReference type="PROSITE" id="PS51030"/>
    </source>
</evidence>
<evidence type="ECO:0000256" key="5">
    <source>
        <dbReference type="ARBA" id="ARBA00023015"/>
    </source>
</evidence>
<dbReference type="Proteomes" id="UP001652581">
    <property type="component" value="Chromosome 20"/>
</dbReference>
<evidence type="ECO:0000313" key="16">
    <source>
        <dbReference type="RefSeq" id="XP_072801269.1"/>
    </source>
</evidence>
<keyword evidence="10 11" id="KW-0539">Nucleus</keyword>
<keyword evidence="4 11" id="KW-0862">Zinc</keyword>
<dbReference type="SUPFAM" id="SSF48508">
    <property type="entry name" value="Nuclear receptor ligand-binding domain"/>
    <property type="match status" value="1"/>
</dbReference>
<keyword evidence="3 11" id="KW-0863">Zinc-finger</keyword>
<dbReference type="InterPro" id="IPR050234">
    <property type="entry name" value="Nuclear_hormone_rcpt_NR1"/>
</dbReference>
<evidence type="ECO:0000313" key="15">
    <source>
        <dbReference type="Proteomes" id="UP001652581"/>
    </source>
</evidence>
<dbReference type="PROSITE" id="PS00031">
    <property type="entry name" value="NUCLEAR_REC_DBD_1"/>
    <property type="match status" value="1"/>
</dbReference>
<evidence type="ECO:0000256" key="7">
    <source>
        <dbReference type="ARBA" id="ARBA00023159"/>
    </source>
</evidence>
<evidence type="ECO:0000256" key="11">
    <source>
        <dbReference type="RuleBase" id="RU004334"/>
    </source>
</evidence>
<keyword evidence="15" id="KW-1185">Reference proteome</keyword>
<evidence type="ECO:0000256" key="2">
    <source>
        <dbReference type="ARBA" id="ARBA00022723"/>
    </source>
</evidence>
<keyword evidence="7" id="KW-0010">Activator</keyword>
<dbReference type="Pfam" id="PF00105">
    <property type="entry name" value="zf-C4"/>
    <property type="match status" value="1"/>
</dbReference>
<feature type="compositionally biased region" description="Basic and acidic residues" evidence="12">
    <location>
        <begin position="9"/>
        <end position="21"/>
    </location>
</feature>
<dbReference type="PANTHER" id="PTHR24082">
    <property type="entry name" value="NUCLEAR HORMONE RECEPTOR"/>
    <property type="match status" value="1"/>
</dbReference>
<dbReference type="CDD" id="cd06965">
    <property type="entry name" value="NR_DBD_Ppar"/>
    <property type="match status" value="1"/>
</dbReference>
<dbReference type="PRINTS" id="PR00047">
    <property type="entry name" value="STROIDFINGER"/>
</dbReference>
<evidence type="ECO:0000256" key="12">
    <source>
        <dbReference type="SAM" id="MobiDB-lite"/>
    </source>
</evidence>
<dbReference type="PRINTS" id="PR00398">
    <property type="entry name" value="STRDHORMONER"/>
</dbReference>
<dbReference type="InterPro" id="IPR001628">
    <property type="entry name" value="Znf_hrmn_rcpt"/>
</dbReference>
<dbReference type="PROSITE" id="PS51843">
    <property type="entry name" value="NR_LBD"/>
    <property type="match status" value="1"/>
</dbReference>
<dbReference type="PANTHER" id="PTHR24082:SF15">
    <property type="entry name" value="PEROXISOME PROLIFERATOR-ACTIVATED RECEPTOR DELTA"/>
    <property type="match status" value="1"/>
</dbReference>
<dbReference type="RefSeq" id="XP_072801269.1">
    <property type="nucleotide sequence ID" value="XM_072945168.1"/>
</dbReference>
<dbReference type="SMART" id="SM00430">
    <property type="entry name" value="HOLI"/>
    <property type="match status" value="1"/>
</dbReference>
<comment type="subcellular location">
    <subcellularLocation>
        <location evidence="11">Nucleus</location>
    </subcellularLocation>
</comment>
<dbReference type="CDD" id="cd06932">
    <property type="entry name" value="NR_LBD_PPAR"/>
    <property type="match status" value="1"/>
</dbReference>
<evidence type="ECO:0000259" key="14">
    <source>
        <dbReference type="PROSITE" id="PS51843"/>
    </source>
</evidence>
<sequence length="400" mass="45025">MEQPPEEAPEVREEEEKKEVAEAEGAPELNGGPEHSLPSSSCTDLSRSCSPPSLLDQLQMGCDEASCGSLNMECRVCGDKASGFHYGVHACEGCKGFFRRTIRMKLEYEKCERICKIQKKNRNKCQYCRFQKCLALGMSHNAIRFGRMPEAEKRKLVAGLTANEGSQHNPQVADLKAFSKHIYNAYLKNFNMTKKKARGILTGKASHTACTTVETVRELTEFAKSIPSFSNLFLNDQVTLLKYGVHEAIFAMLASIVNKDGLLVANGTGFVTREFLRSLRKPFSDIIEPKFEFAVKFNALELDDSDLALFIAAIILCGDRPGLMNVSQVEAIQDTILRALEFHLQANHPDAQYLFPKLLQKMADLRQLVTEHAQMMQRIKKTETETSLHPLLQEIYKDMY</sequence>
<accession>A0ABM5BXZ1</accession>
<organism evidence="15 16">
    <name type="scientific">Vicugna pacos</name>
    <name type="common">Alpaca</name>
    <name type="synonym">Lama pacos</name>
    <dbReference type="NCBI Taxonomy" id="30538"/>
    <lineage>
        <taxon>Eukaryota</taxon>
        <taxon>Metazoa</taxon>
        <taxon>Chordata</taxon>
        <taxon>Craniata</taxon>
        <taxon>Vertebrata</taxon>
        <taxon>Euteleostomi</taxon>
        <taxon>Mammalia</taxon>
        <taxon>Eutheria</taxon>
        <taxon>Laurasiatheria</taxon>
        <taxon>Artiodactyla</taxon>
        <taxon>Tylopoda</taxon>
        <taxon>Camelidae</taxon>
        <taxon>Vicugna</taxon>
    </lineage>
</organism>
<dbReference type="PRINTS" id="PR01288">
    <property type="entry name" value="PROXISOMEPAR"/>
</dbReference>
<gene>
    <name evidence="16" type="primary">PPARD</name>
</gene>
<dbReference type="InterPro" id="IPR000536">
    <property type="entry name" value="Nucl_hrmn_rcpt_lig-bd"/>
</dbReference>
<evidence type="ECO:0000256" key="10">
    <source>
        <dbReference type="ARBA" id="ARBA00023242"/>
    </source>
</evidence>
<feature type="domain" description="NR LBD" evidence="14">
    <location>
        <begin position="174"/>
        <end position="398"/>
    </location>
</feature>
<comment type="similarity">
    <text evidence="1">Belongs to the nuclear hormone receptor family. NR1 subfamily.</text>
</comment>
<keyword evidence="8 11" id="KW-0804">Transcription</keyword>
<dbReference type="Gene3D" id="3.30.50.10">
    <property type="entry name" value="Erythroid Transcription Factor GATA-1, subunit A"/>
    <property type="match status" value="1"/>
</dbReference>
<evidence type="ECO:0000256" key="8">
    <source>
        <dbReference type="ARBA" id="ARBA00023163"/>
    </source>
</evidence>
<evidence type="ECO:0000256" key="1">
    <source>
        <dbReference type="ARBA" id="ARBA00008092"/>
    </source>
</evidence>
<dbReference type="Gene3D" id="1.10.565.10">
    <property type="entry name" value="Retinoid X Receptor"/>
    <property type="match status" value="1"/>
</dbReference>
<keyword evidence="5 11" id="KW-0805">Transcription regulation</keyword>
<keyword evidence="9 11" id="KW-0675">Receptor</keyword>
<dbReference type="PROSITE" id="PS51030">
    <property type="entry name" value="NUCLEAR_REC_DBD_2"/>
    <property type="match status" value="1"/>
</dbReference>
<evidence type="ECO:0000256" key="3">
    <source>
        <dbReference type="ARBA" id="ARBA00022771"/>
    </source>
</evidence>
<feature type="region of interest" description="Disordered" evidence="12">
    <location>
        <begin position="1"/>
        <end position="44"/>
    </location>
</feature>
<dbReference type="SUPFAM" id="SSF57716">
    <property type="entry name" value="Glucocorticoid receptor-like (DNA-binding domain)"/>
    <property type="match status" value="1"/>
</dbReference>
<feature type="domain" description="Nuclear receptor" evidence="13">
    <location>
        <begin position="71"/>
        <end position="145"/>
    </location>
</feature>
<reference evidence="16" key="1">
    <citation type="submission" date="2025-08" db="UniProtKB">
        <authorList>
            <consortium name="RefSeq"/>
        </authorList>
    </citation>
    <scope>IDENTIFICATION</scope>
</reference>
<name>A0ABM5BXZ1_VICPA</name>
<dbReference type="GeneID" id="102543611"/>
<dbReference type="InterPro" id="IPR001723">
    <property type="entry name" value="Nuclear_hrmn_rcpt"/>
</dbReference>
<dbReference type="Pfam" id="PF00104">
    <property type="entry name" value="Hormone_recep"/>
    <property type="match status" value="1"/>
</dbReference>
<keyword evidence="2 11" id="KW-0479">Metal-binding</keyword>
<protein>
    <submittedName>
        <fullName evidence="16">Peroxisome proliferator-activated receptor delta isoform X2</fullName>
    </submittedName>
</protein>
<dbReference type="InterPro" id="IPR013088">
    <property type="entry name" value="Znf_NHR/GATA"/>
</dbReference>
<proteinExistence type="inferred from homology"/>
<evidence type="ECO:0000256" key="4">
    <source>
        <dbReference type="ARBA" id="ARBA00022833"/>
    </source>
</evidence>
<evidence type="ECO:0000256" key="6">
    <source>
        <dbReference type="ARBA" id="ARBA00023125"/>
    </source>
</evidence>
<keyword evidence="6 11" id="KW-0238">DNA-binding</keyword>